<evidence type="ECO:0000256" key="3">
    <source>
        <dbReference type="ARBA" id="ARBA00022741"/>
    </source>
</evidence>
<evidence type="ECO:0000256" key="2">
    <source>
        <dbReference type="ARBA" id="ARBA00022692"/>
    </source>
</evidence>
<dbReference type="PROSITE" id="PS00154">
    <property type="entry name" value="ATPASE_E1_E2"/>
    <property type="match status" value="1"/>
</dbReference>
<dbReference type="InterPro" id="IPR008250">
    <property type="entry name" value="ATPase_P-typ_transduc_dom_A_sf"/>
</dbReference>
<keyword evidence="10" id="KW-1185">Reference proteome</keyword>
<dbReference type="SMART" id="SM00831">
    <property type="entry name" value="Cation_ATPase_N"/>
    <property type="match status" value="1"/>
</dbReference>
<dbReference type="InterPro" id="IPR001757">
    <property type="entry name" value="P_typ_ATPase"/>
</dbReference>
<dbReference type="InterPro" id="IPR023299">
    <property type="entry name" value="ATPase_P-typ_cyto_dom_N"/>
</dbReference>
<dbReference type="EMBL" id="BNED01000005">
    <property type="protein sequence ID" value="GHI76151.1"/>
    <property type="molecule type" value="Genomic_DNA"/>
</dbReference>
<evidence type="ECO:0000256" key="1">
    <source>
        <dbReference type="ARBA" id="ARBA00004651"/>
    </source>
</evidence>
<feature type="transmembrane region" description="Helical" evidence="7">
    <location>
        <begin position="257"/>
        <end position="276"/>
    </location>
</feature>
<dbReference type="PANTHER" id="PTHR42861">
    <property type="entry name" value="CALCIUM-TRANSPORTING ATPASE"/>
    <property type="match status" value="1"/>
</dbReference>
<dbReference type="SUPFAM" id="SSF81653">
    <property type="entry name" value="Calcium ATPase, transduction domain A"/>
    <property type="match status" value="1"/>
</dbReference>
<gene>
    <name evidence="9" type="ORF">Sspor_17120</name>
</gene>
<protein>
    <recommendedName>
        <fullName evidence="8">Cation-transporting P-type ATPase N-terminal domain-containing protein</fullName>
    </recommendedName>
</protein>
<feature type="domain" description="Cation-transporting P-type ATPase N-terminal" evidence="8">
    <location>
        <begin position="12"/>
        <end position="86"/>
    </location>
</feature>
<dbReference type="SUPFAM" id="SSF81665">
    <property type="entry name" value="Calcium ATPase, transmembrane domain M"/>
    <property type="match status" value="1"/>
</dbReference>
<evidence type="ECO:0000256" key="5">
    <source>
        <dbReference type="ARBA" id="ARBA00022989"/>
    </source>
</evidence>
<feature type="transmembrane region" description="Helical" evidence="7">
    <location>
        <begin position="282"/>
        <end position="307"/>
    </location>
</feature>
<dbReference type="InterPro" id="IPR059000">
    <property type="entry name" value="ATPase_P-type_domA"/>
</dbReference>
<name>A0ABQ3T6Y0_9ACTN</name>
<evidence type="ECO:0000313" key="9">
    <source>
        <dbReference type="EMBL" id="GHI76151.1"/>
    </source>
</evidence>
<dbReference type="Gene3D" id="3.40.50.1000">
    <property type="entry name" value="HAD superfamily/HAD-like"/>
    <property type="match status" value="1"/>
</dbReference>
<evidence type="ECO:0000256" key="7">
    <source>
        <dbReference type="SAM" id="Phobius"/>
    </source>
</evidence>
<dbReference type="NCBIfam" id="TIGR01494">
    <property type="entry name" value="ATPase_P-type"/>
    <property type="match status" value="2"/>
</dbReference>
<dbReference type="Pfam" id="PF13246">
    <property type="entry name" value="Cation_ATPase"/>
    <property type="match status" value="1"/>
</dbReference>
<keyword evidence="2 7" id="KW-0812">Transmembrane</keyword>
<dbReference type="InterPro" id="IPR023214">
    <property type="entry name" value="HAD_sf"/>
</dbReference>
<dbReference type="Pfam" id="PF00122">
    <property type="entry name" value="E1-E2_ATPase"/>
    <property type="match status" value="1"/>
</dbReference>
<keyword evidence="5 7" id="KW-1133">Transmembrane helix</keyword>
<comment type="subcellular location">
    <subcellularLocation>
        <location evidence="1">Cell membrane</location>
        <topology evidence="1">Multi-pass membrane protein</topology>
    </subcellularLocation>
</comment>
<keyword evidence="3" id="KW-0547">Nucleotide-binding</keyword>
<proteinExistence type="predicted"/>
<sequence length="450" mass="47444">MAYSTSAGLPRSWHASPAREVAAGLDVDPSSGLSSAEAARRLAEYGPNQLAAAPREPGWRAFLRQFQDLLIVILLIAAAVSLVVSREWQTPVAIVVVVLLNATIGFVQESRAEAALDALRQMTVTTATVRRDGRLVRLDAAELVPGDVVVLAAGDRVPADGRLFSASSLEVQESVLTGEALAVAKSADAVVGADVPLADRVTAVYMNTAVTRGRGEVLVVTDTGMAGETGRIADMLHKAQPGPTPLQRQIDTLSRTLAWVSGVVILAVFVLGLVRGQDFGDLFVSAVSLAVAAIPEGLPAVVAFTLAMGTGRMAKRGAIVKRLASVETLGSTSQICTDKTGTLTLNQMTARELLLAGRRFTVSGQGYSFDGRIRTTDGSPVPATMDDALTAMALCSDAVIRDGQVVGDPTEGALVVLAEKAGIDVARLRQERPRRLEIPFDSAYEFKSRF</sequence>
<evidence type="ECO:0000313" key="10">
    <source>
        <dbReference type="Proteomes" id="UP000608522"/>
    </source>
</evidence>
<feature type="transmembrane region" description="Helical" evidence="7">
    <location>
        <begin position="90"/>
        <end position="107"/>
    </location>
</feature>
<dbReference type="Gene3D" id="3.40.1110.10">
    <property type="entry name" value="Calcium-transporting ATPase, cytoplasmic domain N"/>
    <property type="match status" value="1"/>
</dbReference>
<dbReference type="Gene3D" id="2.70.150.10">
    <property type="entry name" value="Calcium-transporting ATPase, cytoplasmic transduction domain A"/>
    <property type="match status" value="1"/>
</dbReference>
<dbReference type="InterPro" id="IPR018303">
    <property type="entry name" value="ATPase_P-typ_P_site"/>
</dbReference>
<evidence type="ECO:0000256" key="4">
    <source>
        <dbReference type="ARBA" id="ARBA00022840"/>
    </source>
</evidence>
<organism evidence="9 10">
    <name type="scientific">Streptomyces spororaveus</name>
    <dbReference type="NCBI Taxonomy" id="284039"/>
    <lineage>
        <taxon>Bacteria</taxon>
        <taxon>Bacillati</taxon>
        <taxon>Actinomycetota</taxon>
        <taxon>Actinomycetes</taxon>
        <taxon>Kitasatosporales</taxon>
        <taxon>Streptomycetaceae</taxon>
        <taxon>Streptomyces</taxon>
    </lineage>
</organism>
<dbReference type="Pfam" id="PF00690">
    <property type="entry name" value="Cation_ATPase_N"/>
    <property type="match status" value="1"/>
</dbReference>
<dbReference type="InterPro" id="IPR004014">
    <property type="entry name" value="ATPase_P-typ_cation-transptr_N"/>
</dbReference>
<dbReference type="Gene3D" id="1.20.1110.10">
    <property type="entry name" value="Calcium-transporting ATPase, transmembrane domain"/>
    <property type="match status" value="1"/>
</dbReference>
<dbReference type="Proteomes" id="UP000608522">
    <property type="component" value="Unassembled WGS sequence"/>
</dbReference>
<evidence type="ECO:0000256" key="6">
    <source>
        <dbReference type="ARBA" id="ARBA00023136"/>
    </source>
</evidence>
<dbReference type="PRINTS" id="PR00119">
    <property type="entry name" value="CATATPASE"/>
</dbReference>
<dbReference type="InterPro" id="IPR023298">
    <property type="entry name" value="ATPase_P-typ_TM_dom_sf"/>
</dbReference>
<comment type="caution">
    <text evidence="9">The sequence shown here is derived from an EMBL/GenBank/DDBJ whole genome shotgun (WGS) entry which is preliminary data.</text>
</comment>
<feature type="transmembrane region" description="Helical" evidence="7">
    <location>
        <begin position="66"/>
        <end position="84"/>
    </location>
</feature>
<dbReference type="PRINTS" id="PR00121">
    <property type="entry name" value="NAKATPASE"/>
</dbReference>
<dbReference type="RefSeq" id="WP_237404272.1">
    <property type="nucleotide sequence ID" value="NZ_BAAATO010000031.1"/>
</dbReference>
<dbReference type="SUPFAM" id="SSF81660">
    <property type="entry name" value="Metal cation-transporting ATPase, ATP-binding domain N"/>
    <property type="match status" value="1"/>
</dbReference>
<keyword evidence="6 7" id="KW-0472">Membrane</keyword>
<accession>A0ABQ3T6Y0</accession>
<evidence type="ECO:0000259" key="8">
    <source>
        <dbReference type="SMART" id="SM00831"/>
    </source>
</evidence>
<reference evidence="10" key="1">
    <citation type="submission" date="2023-07" db="EMBL/GenBank/DDBJ databases">
        <title>Whole genome shotgun sequence of Streptomyces spororaveus NBRC 15456.</title>
        <authorList>
            <person name="Komaki H."/>
            <person name="Tamura T."/>
        </authorList>
    </citation>
    <scope>NUCLEOTIDE SEQUENCE [LARGE SCALE GENOMIC DNA]</scope>
    <source>
        <strain evidence="10">NBRC 15456</strain>
    </source>
</reference>
<keyword evidence="4" id="KW-0067">ATP-binding</keyword>